<name>A0A239HEX4_9RHOB</name>
<organism evidence="2 3">
    <name type="scientific">Tropicimonas sediminicola</name>
    <dbReference type="NCBI Taxonomy" id="1031541"/>
    <lineage>
        <taxon>Bacteria</taxon>
        <taxon>Pseudomonadati</taxon>
        <taxon>Pseudomonadota</taxon>
        <taxon>Alphaproteobacteria</taxon>
        <taxon>Rhodobacterales</taxon>
        <taxon>Roseobacteraceae</taxon>
        <taxon>Tropicimonas</taxon>
    </lineage>
</organism>
<dbReference type="EMBL" id="FZOY01000003">
    <property type="protein sequence ID" value="SNS79949.1"/>
    <property type="molecule type" value="Genomic_DNA"/>
</dbReference>
<feature type="transmembrane region" description="Helical" evidence="1">
    <location>
        <begin position="20"/>
        <end position="39"/>
    </location>
</feature>
<gene>
    <name evidence="2" type="ORF">SAMN05421757_103386</name>
</gene>
<keyword evidence="1" id="KW-0472">Membrane</keyword>
<keyword evidence="1" id="KW-1133">Transmembrane helix</keyword>
<keyword evidence="3" id="KW-1185">Reference proteome</keyword>
<accession>A0A239HEX4</accession>
<evidence type="ECO:0000256" key="1">
    <source>
        <dbReference type="SAM" id="Phobius"/>
    </source>
</evidence>
<sequence length="40" mass="4111">MLAEIKALLARSEATLLEDAIGVVALMVILVGGLHLPGLV</sequence>
<reference evidence="2 3" key="1">
    <citation type="submission" date="2017-06" db="EMBL/GenBank/DDBJ databases">
        <authorList>
            <person name="Kim H.J."/>
            <person name="Triplett B.A."/>
        </authorList>
    </citation>
    <scope>NUCLEOTIDE SEQUENCE [LARGE SCALE GENOMIC DNA]</scope>
    <source>
        <strain evidence="2 3">DSM 29339</strain>
    </source>
</reference>
<proteinExistence type="predicted"/>
<protein>
    <submittedName>
        <fullName evidence="2">Uncharacterized protein</fullName>
    </submittedName>
</protein>
<dbReference type="Proteomes" id="UP000198426">
    <property type="component" value="Unassembled WGS sequence"/>
</dbReference>
<dbReference type="AlphaFoldDB" id="A0A239HEX4"/>
<evidence type="ECO:0000313" key="2">
    <source>
        <dbReference type="EMBL" id="SNS79949.1"/>
    </source>
</evidence>
<dbReference type="RefSeq" id="WP_089232967.1">
    <property type="nucleotide sequence ID" value="NZ_FZOY01000003.1"/>
</dbReference>
<evidence type="ECO:0000313" key="3">
    <source>
        <dbReference type="Proteomes" id="UP000198426"/>
    </source>
</evidence>
<keyword evidence="1" id="KW-0812">Transmembrane</keyword>